<reference evidence="3 4" key="1">
    <citation type="journal article" date="2015" name="Sci. Rep.">
        <title>Genome of the facultative scuticociliatosis pathogen Pseudocohnilembus persalinus provides insight into its virulence through horizontal gene transfer.</title>
        <authorList>
            <person name="Xiong J."/>
            <person name="Wang G."/>
            <person name="Cheng J."/>
            <person name="Tian M."/>
            <person name="Pan X."/>
            <person name="Warren A."/>
            <person name="Jiang C."/>
            <person name="Yuan D."/>
            <person name="Miao W."/>
        </authorList>
    </citation>
    <scope>NUCLEOTIDE SEQUENCE [LARGE SCALE GENOMIC DNA]</scope>
    <source>
        <strain evidence="3">36N120E</strain>
    </source>
</reference>
<dbReference type="GO" id="GO:0003254">
    <property type="term" value="P:regulation of membrane depolarization"/>
    <property type="evidence" value="ECO:0007669"/>
    <property type="project" value="TreeGrafter"/>
</dbReference>
<gene>
    <name evidence="3" type="ORF">PPERSA_03004</name>
</gene>
<evidence type="ECO:0000259" key="2">
    <source>
        <dbReference type="PROSITE" id="PS50042"/>
    </source>
</evidence>
<evidence type="ECO:0000313" key="4">
    <source>
        <dbReference type="Proteomes" id="UP000054937"/>
    </source>
</evidence>
<accession>A0A0V0QF24</accession>
<dbReference type="EMBL" id="LDAU01000182">
    <property type="protein sequence ID" value="KRX00744.1"/>
    <property type="molecule type" value="Genomic_DNA"/>
</dbReference>
<dbReference type="PROSITE" id="PS50042">
    <property type="entry name" value="CNMP_BINDING_3"/>
    <property type="match status" value="1"/>
</dbReference>
<dbReference type="InterPro" id="IPR018490">
    <property type="entry name" value="cNMP-bd_dom_sf"/>
</dbReference>
<dbReference type="OrthoDB" id="421051at2759"/>
<dbReference type="GO" id="GO:0098855">
    <property type="term" value="C:HCN channel complex"/>
    <property type="evidence" value="ECO:0007669"/>
    <property type="project" value="TreeGrafter"/>
</dbReference>
<dbReference type="Gene3D" id="2.60.120.10">
    <property type="entry name" value="Jelly Rolls"/>
    <property type="match status" value="1"/>
</dbReference>
<organism evidence="3 4">
    <name type="scientific">Pseudocohnilembus persalinus</name>
    <name type="common">Ciliate</name>
    <dbReference type="NCBI Taxonomy" id="266149"/>
    <lineage>
        <taxon>Eukaryota</taxon>
        <taxon>Sar</taxon>
        <taxon>Alveolata</taxon>
        <taxon>Ciliophora</taxon>
        <taxon>Intramacronucleata</taxon>
        <taxon>Oligohymenophorea</taxon>
        <taxon>Scuticociliatia</taxon>
        <taxon>Philasterida</taxon>
        <taxon>Pseudocohnilembidae</taxon>
        <taxon>Pseudocohnilembus</taxon>
    </lineage>
</organism>
<dbReference type="GO" id="GO:0035725">
    <property type="term" value="P:sodium ion transmembrane transport"/>
    <property type="evidence" value="ECO:0007669"/>
    <property type="project" value="TreeGrafter"/>
</dbReference>
<feature type="domain" description="Cyclic nucleotide-binding" evidence="2">
    <location>
        <begin position="222"/>
        <end position="294"/>
    </location>
</feature>
<dbReference type="InterPro" id="IPR000595">
    <property type="entry name" value="cNMP-bd_dom"/>
</dbReference>
<name>A0A0V0QF24_PSEPJ</name>
<dbReference type="Proteomes" id="UP000054937">
    <property type="component" value="Unassembled WGS sequence"/>
</dbReference>
<comment type="caution">
    <text evidence="3">The sequence shown here is derived from an EMBL/GenBank/DDBJ whole genome shotgun (WGS) entry which is preliminary data.</text>
</comment>
<dbReference type="InterPro" id="IPR051413">
    <property type="entry name" value="K/Na_HCN_channel"/>
</dbReference>
<dbReference type="CDD" id="cd00038">
    <property type="entry name" value="CAP_ED"/>
    <property type="match status" value="1"/>
</dbReference>
<dbReference type="PANTHER" id="PTHR45689:SF5">
    <property type="entry name" value="I[[H]] CHANNEL, ISOFORM E"/>
    <property type="match status" value="1"/>
</dbReference>
<keyword evidence="4" id="KW-1185">Reference proteome</keyword>
<evidence type="ECO:0000313" key="3">
    <source>
        <dbReference type="EMBL" id="KRX00744.1"/>
    </source>
</evidence>
<dbReference type="AlphaFoldDB" id="A0A0V0QF24"/>
<dbReference type="InParanoid" id="A0A0V0QF24"/>
<keyword evidence="1" id="KW-0175">Coiled coil</keyword>
<proteinExistence type="predicted"/>
<dbReference type="InterPro" id="IPR014710">
    <property type="entry name" value="RmlC-like_jellyroll"/>
</dbReference>
<protein>
    <submittedName>
        <fullName evidence="3">Cyclic nucleotide-binding protein</fullName>
    </submittedName>
</protein>
<dbReference type="Pfam" id="PF00027">
    <property type="entry name" value="cNMP_binding"/>
    <property type="match status" value="1"/>
</dbReference>
<dbReference type="SUPFAM" id="SSF51206">
    <property type="entry name" value="cAMP-binding domain-like"/>
    <property type="match status" value="1"/>
</dbReference>
<dbReference type="GO" id="GO:0005249">
    <property type="term" value="F:voltage-gated potassium channel activity"/>
    <property type="evidence" value="ECO:0007669"/>
    <property type="project" value="TreeGrafter"/>
</dbReference>
<feature type="coiled-coil region" evidence="1">
    <location>
        <begin position="427"/>
        <end position="456"/>
    </location>
</feature>
<dbReference type="PANTHER" id="PTHR45689">
    <property type="entry name" value="I[[H]] CHANNEL, ISOFORM E"/>
    <property type="match status" value="1"/>
</dbReference>
<sequence>MNNNLNIKENQDSCFNQSYQQSFFNQSEHIELANIKERKDSSLLNISLNSQEIYDEQTSDLNVKGDSLFSDVKLKSSQNHGELELNNEKIFTNNQLNNTFSKRNLLQQSRKTTFQEIMSPQLESNQYKNEDRNILELKFKIVEQIQQQTLAQNYDKLVKLYALNTIGIIVQEINKKQKNLKTQRQIVYTFFVKQNIPEHLRERITQYFDFIHKQEASLNLEENQNALYAIVKGSIYIQDKKTHENKVLKIQQLKTGDTFGELQFFTGIKNQFQISTEESSRVLILKRNDFINILHKYPKDFEKFCYIRDQLSFSGKFHSLKYLFINMILKIKDECAFFTHKCILCKEEGHRFQNCKKVFYTPQIKQVIYEYYNLNASLRSSYPRTPDRTYSAKFYKESAQECAYLLLNQKNEDSQFENILYEHCDIYAQNQQEYEKQEIKYQQQEINEEIKQIDNEFKNFKMGRAKGEQLNTKKQQQISKLYALKYVQQSLAY</sequence>
<evidence type="ECO:0000256" key="1">
    <source>
        <dbReference type="SAM" id="Coils"/>
    </source>
</evidence>